<evidence type="ECO:0000313" key="8">
    <source>
        <dbReference type="Proteomes" id="UP000030645"/>
    </source>
</evidence>
<organism evidence="7 8">
    <name type="scientific">Morus notabilis</name>
    <dbReference type="NCBI Taxonomy" id="981085"/>
    <lineage>
        <taxon>Eukaryota</taxon>
        <taxon>Viridiplantae</taxon>
        <taxon>Streptophyta</taxon>
        <taxon>Embryophyta</taxon>
        <taxon>Tracheophyta</taxon>
        <taxon>Spermatophyta</taxon>
        <taxon>Magnoliopsida</taxon>
        <taxon>eudicotyledons</taxon>
        <taxon>Gunneridae</taxon>
        <taxon>Pentapetalae</taxon>
        <taxon>rosids</taxon>
        <taxon>fabids</taxon>
        <taxon>Rosales</taxon>
        <taxon>Moraceae</taxon>
        <taxon>Moreae</taxon>
        <taxon>Morus</taxon>
    </lineage>
</organism>
<dbReference type="AlphaFoldDB" id="W9SMU3"/>
<dbReference type="GO" id="GO:0009736">
    <property type="term" value="P:cytokinin-activated signaling pathway"/>
    <property type="evidence" value="ECO:0007669"/>
    <property type="project" value="UniProtKB-KW"/>
</dbReference>
<keyword evidence="2" id="KW-0963">Cytoplasm</keyword>
<dbReference type="GO" id="GO:0005737">
    <property type="term" value="C:cytoplasm"/>
    <property type="evidence" value="ECO:0007669"/>
    <property type="project" value="UniProtKB-SubCell"/>
</dbReference>
<gene>
    <name evidence="7" type="ORF">L484_004003</name>
</gene>
<sequence>MNISTSKFSSGCESGWTLYLDQSYISESEFQRDNSDNNNNNYNYNGIAECGGKGVREEEEEDLSMVSDASSGPPHYHEDCYCENGSSFSASNWAYNNNDNKSSKDREKKKMMMKEKCTNEYHSCIDDTASSPVSKARLLDFCLTYTLKKSTLPRNGAFMENNRLDYSQGFSATHFEGESAFGNHFGMFQSSLAKGSAPQKPGALIPRIGAAHILENDLDLGKGQVHPLCLIDTPFLALL</sequence>
<evidence type="ECO:0000256" key="5">
    <source>
        <dbReference type="ARBA" id="ARBA00023242"/>
    </source>
</evidence>
<keyword evidence="4" id="KW-0932">Cytokinin signaling pathway</keyword>
<dbReference type="eggNOG" id="ENOG502S39A">
    <property type="taxonomic scope" value="Eukaryota"/>
</dbReference>
<dbReference type="PANTHER" id="PTHR33347:SF34">
    <property type="entry name" value="PROTEIN SOB FIVE-LIKE 6"/>
    <property type="match status" value="1"/>
</dbReference>
<evidence type="ECO:0000256" key="4">
    <source>
        <dbReference type="ARBA" id="ARBA00022864"/>
    </source>
</evidence>
<evidence type="ECO:0000256" key="2">
    <source>
        <dbReference type="ARBA" id="ARBA00022490"/>
    </source>
</evidence>
<evidence type="ECO:0000256" key="1">
    <source>
        <dbReference type="ARBA" id="ARBA00004496"/>
    </source>
</evidence>
<evidence type="ECO:0000256" key="3">
    <source>
        <dbReference type="ARBA" id="ARBA00022712"/>
    </source>
</evidence>
<dbReference type="GO" id="GO:0009691">
    <property type="term" value="P:cytokinin biosynthetic process"/>
    <property type="evidence" value="ECO:0007669"/>
    <property type="project" value="UniProtKB-KW"/>
</dbReference>
<dbReference type="PANTHER" id="PTHR33347">
    <property type="entry name" value="OSJNBA0091C07.3 PROTEIN"/>
    <property type="match status" value="1"/>
</dbReference>
<comment type="similarity">
    <text evidence="6">Belongs to the SOFL plant protein family.</text>
</comment>
<keyword evidence="3" id="KW-0203">Cytokinin biosynthesis</keyword>
<comment type="subcellular location">
    <subcellularLocation>
        <location evidence="1">Cytoplasm</location>
    </subcellularLocation>
</comment>
<proteinExistence type="inferred from homology"/>
<accession>W9SMU3</accession>
<keyword evidence="5" id="KW-0539">Nucleus</keyword>
<evidence type="ECO:0000313" key="7">
    <source>
        <dbReference type="EMBL" id="EXC17683.1"/>
    </source>
</evidence>
<dbReference type="STRING" id="981085.W9SMU3"/>
<keyword evidence="8" id="KW-1185">Reference proteome</keyword>
<dbReference type="EMBL" id="KE345822">
    <property type="protein sequence ID" value="EXC17683.1"/>
    <property type="molecule type" value="Genomic_DNA"/>
</dbReference>
<evidence type="ECO:0000256" key="6">
    <source>
        <dbReference type="ARBA" id="ARBA00024199"/>
    </source>
</evidence>
<reference evidence="8" key="1">
    <citation type="submission" date="2013-01" db="EMBL/GenBank/DDBJ databases">
        <title>Draft Genome Sequence of a Mulberry Tree, Morus notabilis C.K. Schneid.</title>
        <authorList>
            <person name="He N."/>
            <person name="Zhao S."/>
        </authorList>
    </citation>
    <scope>NUCLEOTIDE SEQUENCE</scope>
</reference>
<dbReference type="InterPro" id="IPR044670">
    <property type="entry name" value="SOFL"/>
</dbReference>
<name>W9SMU3_9ROSA</name>
<dbReference type="Proteomes" id="UP000030645">
    <property type="component" value="Unassembled WGS sequence"/>
</dbReference>
<protein>
    <submittedName>
        <fullName evidence="7">Uncharacterized protein</fullName>
    </submittedName>
</protein>